<keyword evidence="1" id="KW-0812">Transmembrane</keyword>
<organism evidence="2 3">
    <name type="scientific">Lysinibacillus contaminans</name>
    <dbReference type="NCBI Taxonomy" id="1293441"/>
    <lineage>
        <taxon>Bacteria</taxon>
        <taxon>Bacillati</taxon>
        <taxon>Bacillota</taxon>
        <taxon>Bacilli</taxon>
        <taxon>Bacillales</taxon>
        <taxon>Bacillaceae</taxon>
        <taxon>Lysinibacillus</taxon>
    </lineage>
</organism>
<dbReference type="InterPro" id="IPR025699">
    <property type="entry name" value="ABC2_memb-like"/>
</dbReference>
<evidence type="ECO:0000313" key="3">
    <source>
        <dbReference type="Proteomes" id="UP000050668"/>
    </source>
</evidence>
<feature type="transmembrane region" description="Helical" evidence="1">
    <location>
        <begin position="106"/>
        <end position="129"/>
    </location>
</feature>
<feature type="transmembrane region" description="Helical" evidence="1">
    <location>
        <begin position="170"/>
        <end position="194"/>
    </location>
</feature>
<dbReference type="Proteomes" id="UP000050668">
    <property type="component" value="Unassembled WGS sequence"/>
</dbReference>
<feature type="transmembrane region" description="Helical" evidence="1">
    <location>
        <begin position="73"/>
        <end position="94"/>
    </location>
</feature>
<reference evidence="3" key="1">
    <citation type="submission" date="2015-07" db="EMBL/GenBank/DDBJ databases">
        <title>Fjat-14205 dsm 2895.</title>
        <authorList>
            <person name="Liu B."/>
            <person name="Wang J."/>
            <person name="Zhu Y."/>
            <person name="Liu G."/>
            <person name="Chen Q."/>
            <person name="Chen Z."/>
            <person name="Lan J."/>
            <person name="Che J."/>
            <person name="Ge C."/>
            <person name="Shi H."/>
            <person name="Pan Z."/>
            <person name="Liu X."/>
        </authorList>
    </citation>
    <scope>NUCLEOTIDE SEQUENCE [LARGE SCALE GENOMIC DNA]</scope>
    <source>
        <strain evidence="3">DSM 25560</strain>
    </source>
</reference>
<feature type="transmembrane region" description="Helical" evidence="1">
    <location>
        <begin position="12"/>
        <end position="44"/>
    </location>
</feature>
<evidence type="ECO:0000313" key="2">
    <source>
        <dbReference type="EMBL" id="KOS69861.1"/>
    </source>
</evidence>
<accession>A0ABR5K4S6</accession>
<keyword evidence="3" id="KW-1185">Reference proteome</keyword>
<keyword evidence="1" id="KW-1133">Transmembrane helix</keyword>
<evidence type="ECO:0000256" key="1">
    <source>
        <dbReference type="SAM" id="Phobius"/>
    </source>
</evidence>
<name>A0ABR5K4S6_9BACI</name>
<sequence length="199" mass="22642">MIAQHKLKNQIILFLFIVFIVGFIQQGALLLPFIALMAIIHVIATLTYDEQCNWDQFANTLPLTKNAIVCSKYLLGITLMLGGLTITMPLAFFITHFSDFVIITDVYLTLRIVVTIGFGFLAIMLPIYIQFGSFFGRYIMLTFSFLALLSGDFFENYIGGILLQLIEVKYFSYVALIIGLILLIFSYVIAVIIYKRKDF</sequence>
<feature type="transmembrane region" description="Helical" evidence="1">
    <location>
        <begin position="135"/>
        <end position="158"/>
    </location>
</feature>
<keyword evidence="1" id="KW-0472">Membrane</keyword>
<gene>
    <name evidence="2" type="ORF">AEA09_13170</name>
</gene>
<dbReference type="EMBL" id="LGRV01000003">
    <property type="protein sequence ID" value="KOS69861.1"/>
    <property type="molecule type" value="Genomic_DNA"/>
</dbReference>
<dbReference type="Pfam" id="PF13346">
    <property type="entry name" value="ABC2_membrane_5"/>
    <property type="match status" value="1"/>
</dbReference>
<proteinExistence type="predicted"/>
<comment type="caution">
    <text evidence="2">The sequence shown here is derived from an EMBL/GenBank/DDBJ whole genome shotgun (WGS) entry which is preliminary data.</text>
</comment>
<protein>
    <recommendedName>
        <fullName evidence="4">ABC-2 transporter permease</fullName>
    </recommendedName>
</protein>
<evidence type="ECO:0008006" key="4">
    <source>
        <dbReference type="Google" id="ProtNLM"/>
    </source>
</evidence>